<sequence length="2775" mass="271700">MMRHAAFAVLTLLGLSPALSSAQIVPAGAHAPGVISTANGLPQVNIQKPSSAGVSLNTYSQFDVSRSGAILNNSPVITSTQLAGQINGNPNFGASDAARVIVNQVNSNSPSKLRGYIEIAGQKASVVVANSSGIVVDGGGFINTTRGILTTGKPIMDASGNLTGFNVTGGTITVQGAGLNAANIDEVDLISRAVAINAALYANNLNVVAGANNVDAATLTATPAAGTGTAPGVAIDVSQLGGMYSGRIVLTSNENGVGVANAGVIAAQAGDLTLTSAGQLVQTGSMSASGNVNVSAAGVANSGTIYAGQSAEIGTPGPLTNSGEIAAQQNTVINAGAVGSTGTLGAGIKSDNTIGTSGDLAVTATGALSATGQTIAAGAVTLYGISLDLSSSQISAGTAATLTATDGNLALMGANASAGSTFTMNAAGTLDTDNAKLGSGAAMRLGGAQVTNAGGQVVSASTLDVHAGSALDNEQGVLQAAGAAAISAGSVDNAGGHILSLNGDGLTLDASGALANDADGVIGGNGNVAVTAGTLTNAGQVSALGNASLAAQMINNNGGTAVAGGTLTAQASGALTNAGGQFSGTSVTVSGASVDNSNGGVIAGTAVGVATPGAINNAGGSIQASSNATVSAGGELNNAQGAITANGTLSASGAGIDNSAGTLTNAGTGQTTASATGAITNTGGVLGGNGNVSVNAQMLVNETGAQLVGGGTTSLNVTNSVNNASGLLYGGSGLDLSQSSVSLVNDGGKIQSTQDVTLKVASISNARGAVSANNDINISGALSGTGAITAGHDLTLALQGDFANDATGALHADNNMTVSATGTFTNAAALEAGNALTVSAANVVNEAAADMNSAATTVNASNVVNNAGEIEGGSVRTKSATLENTGAIIGNNVQVNVNDVSNVGAQAVIAGSTFVGIYAVNSLTNADTALIYSGGDMEFARDNARDSTGLLADHTGTITNSASTIEAVGNIDVAASTLTNQRTGMETEAGTPVTTTGTTLTLWTDGLTMDQLGNYISLDYPQFQLTAGAVGTAAIQSLAVALTVTLPASQVTGINTTAKTFSLTTPLTDTYTVRKTCYECSVPPQTRTITTSATQYYNSLTQNADGTVTIVFWPDYDPNTQIEPDQVKVRTDLGSDSHDYVELSRTVSTTTTTDQLINAGTAAVIQAQGSISVNADGGTINNNSSTMAAGGNLVRRATGGAVNDNGTLLQSTTTETDSSVFYWHQKTGDSTDTQTVVGATVPVSTTTVASLPAIATGNQTVDTAAQNINITSVNRIGDTVSGASVAGGGATGAGSTGAQTVGSSGVAIPGLVLPKNALYSYNTAPGADYLVETDSRFTSYSKFVSSDYMLDQLGLNPQDTEKRLGDGLYEEQLVMNQVTQLTGRTFLSGYSDNLDEYTALMSNGVQYAQSLGLTVGVALTAAQMSELTSDMVWLVSQTVTLPDGTQQTVLVPQLYLAQSSTVDLQSSGALVAGNSVDLNASGDVTNSGVVAGDTATTVIGNNVVNRGGIGSGGVTAVTAAQDVTNIGGRIGGVETTVAAGNDIVNASTTAQASKTIVNGGFTSSATGMTVQSTGTISASDSVTLAAGRDVNIDGAAVQSGGDTTITAGRDINVGTTTLTATQDVGTSDGLNGGHAVETTNAGSTLTTGGNLAMVSAADTTLTDAKVQTTGDATMIAGGNLTVAAAKDTATYSGQSMGGGIAHHKDSTYDETTQGSNVNAASDVTLAAGQGVSGVSGQFSGSTLAITGSSVTTGGVNGATGGSVSLASTGDINIGAVTEEHDANHWSESNTGGFISSDRITDSSTSTATNAVGSTVSGQTVSANAAHDLTIAGSTLASTGDMALAAGHDLAITTTQDTSQSSTFHEEQTTGLFAMSNAGALASFGKEDQKEWTNSSSVTNNGSTVGSTEGSVNLSAGNNLHVTGSDVIAAKDITGTAANVTIDSATDTAHYDDKQEVRDTGLTFGLGGSVGDAINSAATEAEAASNDSSTDARASALHSMASVGDLGIAGTQVAGVGQSKGSTPDIGIQLNFASSKSTNTFTEDSTTSKGSTVTAGSTATFVSTGDGSAGSGNVNIAGSDVSANDVVLAAANQVNLTNTSNTFGSASTNSSSGYSFGGSYGTSGWGGQASVSNSHGDANDTETTVNNTHVTGSNSVSIVSGGDTNIIGSNVNGGTVSAVVGGNLDIESVQDTASSAAHQSSSGFSASGSQRSASVSVTAQNGHADSNYAQVNDQAGIQAGTGGFNLAVGGNTNLNGAVISSTAGASKNTLTTGSLTFENIDNSSHYSAVSNGMSAGFGTSSTPGGSTGKATGPASVAGSPGVSPMISQDENADDSSVTRSAISAGNINITNPAAQTQDVSRLSRDTTNTNGNVSKTPDVNAMLSDQGDLMQAAQAAGQVVAQGIGTYADARRDELIAEGKAALASGDLVTAAADAAAAKQWLEGGSSRAELQIIGGALIGGLGGGSGFTAAGGAAGAGFSSFLADQIKAAGKGVADATDSQLLGNLAGNVLAGIGGTLVGGAAGAATGSSVNLYNLNNDKGDEAAKTELDALGQQIVTAYNALQYVRQRISGNVSVVLGGLVSQMQRYAANEMSKPGYQQSIDGINQTVPSVLTDGGGANATPGAAGALANAGVSPAAGGTNATTGSSTATDDLDGASSGYGTQANSSGDAARQVGAEREQAVADAVGGERSGEIIKTSAGKTDIDVVDPDGNIYAVGGPAKARNLGGFTQSLIIYSQTAAQRGVSAYFYYAEGTPQSVINAAIKVLGSDFVKPIP</sequence>
<evidence type="ECO:0000313" key="4">
    <source>
        <dbReference type="EMBL" id="PXX02338.1"/>
    </source>
</evidence>
<accession>A0ABX5MAU7</accession>
<feature type="signal peptide" evidence="2">
    <location>
        <begin position="1"/>
        <end position="22"/>
    </location>
</feature>
<feature type="compositionally biased region" description="Polar residues" evidence="1">
    <location>
        <begin position="2324"/>
        <end position="2337"/>
    </location>
</feature>
<dbReference type="SMART" id="SM00912">
    <property type="entry name" value="Haemagg_act"/>
    <property type="match status" value="1"/>
</dbReference>
<dbReference type="RefSeq" id="WP_258365596.1">
    <property type="nucleotide sequence ID" value="NZ_QKZC01000056.1"/>
</dbReference>
<feature type="domain" description="Filamentous haemagglutinin FhaB/tRNA nuclease CdiA-like TPS" evidence="3">
    <location>
        <begin position="38"/>
        <end position="159"/>
    </location>
</feature>
<dbReference type="Proteomes" id="UP000247515">
    <property type="component" value="Unassembled WGS sequence"/>
</dbReference>
<feature type="chain" id="PRO_5047545268" evidence="2">
    <location>
        <begin position="23"/>
        <end position="2775"/>
    </location>
</feature>
<organism evidence="4 5">
    <name type="scientific">Paraburkholderia tropica</name>
    <dbReference type="NCBI Taxonomy" id="92647"/>
    <lineage>
        <taxon>Bacteria</taxon>
        <taxon>Pseudomonadati</taxon>
        <taxon>Pseudomonadota</taxon>
        <taxon>Betaproteobacteria</taxon>
        <taxon>Burkholderiales</taxon>
        <taxon>Burkholderiaceae</taxon>
        <taxon>Paraburkholderia</taxon>
    </lineage>
</organism>
<protein>
    <submittedName>
        <fullName evidence="4">Filamentous hemagglutinin</fullName>
    </submittedName>
</protein>
<dbReference type="InterPro" id="IPR011050">
    <property type="entry name" value="Pectin_lyase_fold/virulence"/>
</dbReference>
<evidence type="ECO:0000259" key="3">
    <source>
        <dbReference type="SMART" id="SM00912"/>
    </source>
</evidence>
<proteinExistence type="predicted"/>
<name>A0ABX5MAU7_9BURK</name>
<dbReference type="EMBL" id="QJJV01000056">
    <property type="protein sequence ID" value="PXX02338.1"/>
    <property type="molecule type" value="Genomic_DNA"/>
</dbReference>
<dbReference type="InterPro" id="IPR008638">
    <property type="entry name" value="FhaB/CdiA-like_TPS"/>
</dbReference>
<feature type="region of interest" description="Disordered" evidence="1">
    <location>
        <begin position="2296"/>
        <end position="2337"/>
    </location>
</feature>
<dbReference type="InterPro" id="IPR025157">
    <property type="entry name" value="Hemagglutinin_rpt"/>
</dbReference>
<dbReference type="NCBIfam" id="TIGR01901">
    <property type="entry name" value="adhes_NPXG"/>
    <property type="match status" value="1"/>
</dbReference>
<evidence type="ECO:0000313" key="5">
    <source>
        <dbReference type="Proteomes" id="UP000247515"/>
    </source>
</evidence>
<feature type="region of interest" description="Disordered" evidence="1">
    <location>
        <begin position="2636"/>
        <end position="2678"/>
    </location>
</feature>
<keyword evidence="5" id="KW-1185">Reference proteome</keyword>
<feature type="compositionally biased region" description="Polar residues" evidence="1">
    <location>
        <begin position="2349"/>
        <end position="2376"/>
    </location>
</feature>
<dbReference type="NCBIfam" id="TIGR01731">
    <property type="entry name" value="fil_hemag_20aa"/>
    <property type="match status" value="15"/>
</dbReference>
<feature type="region of interest" description="Disordered" evidence="1">
    <location>
        <begin position="2349"/>
        <end position="2377"/>
    </location>
</feature>
<dbReference type="Pfam" id="PF05860">
    <property type="entry name" value="TPS"/>
    <property type="match status" value="1"/>
</dbReference>
<reference evidence="4 5" key="1">
    <citation type="submission" date="2018-05" db="EMBL/GenBank/DDBJ databases">
        <title>Genomic Encyclopedia of Type Strains, Phase IV (KMG-V): Genome sequencing to study the core and pangenomes of soil and plant-associated prokaryotes.</title>
        <authorList>
            <person name="Whitman W."/>
        </authorList>
    </citation>
    <scope>NUCLEOTIDE SEQUENCE [LARGE SCALE GENOMIC DNA]</scope>
    <source>
        <strain evidence="4 5">SIr-6563</strain>
    </source>
</reference>
<dbReference type="InterPro" id="IPR010069">
    <property type="entry name" value="CdiA_FHA1_rpt"/>
</dbReference>
<feature type="compositionally biased region" description="Polar residues" evidence="1">
    <location>
        <begin position="2659"/>
        <end position="2668"/>
    </location>
</feature>
<gene>
    <name evidence="4" type="ORF">C7400_1562</name>
</gene>
<comment type="caution">
    <text evidence="4">The sequence shown here is derived from an EMBL/GenBank/DDBJ whole genome shotgun (WGS) entry which is preliminary data.</text>
</comment>
<dbReference type="Gene3D" id="2.160.20.10">
    <property type="entry name" value="Single-stranded right-handed beta-helix, Pectin lyase-like"/>
    <property type="match status" value="1"/>
</dbReference>
<dbReference type="Pfam" id="PF13332">
    <property type="entry name" value="Fil_haemagg_2"/>
    <property type="match status" value="3"/>
</dbReference>
<evidence type="ECO:0000256" key="1">
    <source>
        <dbReference type="SAM" id="MobiDB-lite"/>
    </source>
</evidence>
<evidence type="ECO:0000256" key="2">
    <source>
        <dbReference type="SAM" id="SignalP"/>
    </source>
</evidence>
<dbReference type="SUPFAM" id="SSF51126">
    <property type="entry name" value="Pectin lyase-like"/>
    <property type="match status" value="1"/>
</dbReference>
<feature type="compositionally biased region" description="Low complexity" evidence="1">
    <location>
        <begin position="2192"/>
        <end position="2209"/>
    </location>
</feature>
<feature type="compositionally biased region" description="Low complexity" evidence="1">
    <location>
        <begin position="2296"/>
        <end position="2314"/>
    </location>
</feature>
<dbReference type="InterPro" id="IPR012334">
    <property type="entry name" value="Pectin_lyas_fold"/>
</dbReference>
<feature type="region of interest" description="Disordered" evidence="1">
    <location>
        <begin position="2190"/>
        <end position="2209"/>
    </location>
</feature>
<keyword evidence="2" id="KW-0732">Signal</keyword>
<feature type="compositionally biased region" description="Low complexity" evidence="1">
    <location>
        <begin position="2636"/>
        <end position="2650"/>
    </location>
</feature>